<dbReference type="Proteomes" id="UP001238179">
    <property type="component" value="Chromosome"/>
</dbReference>
<keyword evidence="1" id="KW-1133">Transmembrane helix</keyword>
<evidence type="ECO:0000313" key="2">
    <source>
        <dbReference type="EMBL" id="BDU72872.1"/>
    </source>
</evidence>
<dbReference type="KEGG" id="msil:METEAL_20460"/>
<reference evidence="3" key="1">
    <citation type="journal article" date="2023" name="Int. J. Syst. Evol. Microbiol.">
        <title>Mesoterricola silvestris gen. nov., sp. nov., Mesoterricola sediminis sp. nov., Geothrix oryzae sp. nov., Geothrix edaphica sp. nov., Geothrix rubra sp. nov., and Geothrix limicola sp. nov., six novel members of Acidobacteriota isolated from soils.</title>
        <authorList>
            <person name="Itoh H."/>
            <person name="Sugisawa Y."/>
            <person name="Mise K."/>
            <person name="Xu Z."/>
            <person name="Kuniyasu M."/>
            <person name="Ushijima N."/>
            <person name="Kawano K."/>
            <person name="Kobayashi E."/>
            <person name="Shiratori Y."/>
            <person name="Masuda Y."/>
            <person name="Senoo K."/>
        </authorList>
    </citation>
    <scope>NUCLEOTIDE SEQUENCE [LARGE SCALE GENOMIC DNA]</scope>
    <source>
        <strain evidence="3">W79</strain>
    </source>
</reference>
<feature type="transmembrane region" description="Helical" evidence="1">
    <location>
        <begin position="171"/>
        <end position="190"/>
    </location>
</feature>
<feature type="transmembrane region" description="Helical" evidence="1">
    <location>
        <begin position="56"/>
        <end position="73"/>
    </location>
</feature>
<organism evidence="2 3">
    <name type="scientific">Mesoterricola silvestris</name>
    <dbReference type="NCBI Taxonomy" id="2927979"/>
    <lineage>
        <taxon>Bacteria</taxon>
        <taxon>Pseudomonadati</taxon>
        <taxon>Acidobacteriota</taxon>
        <taxon>Holophagae</taxon>
        <taxon>Holophagales</taxon>
        <taxon>Holophagaceae</taxon>
        <taxon>Mesoterricola</taxon>
    </lineage>
</organism>
<feature type="transmembrane region" description="Helical" evidence="1">
    <location>
        <begin position="225"/>
        <end position="247"/>
    </location>
</feature>
<dbReference type="PANTHER" id="PTHR43229">
    <property type="entry name" value="NODULATION PROTEIN J"/>
    <property type="match status" value="1"/>
</dbReference>
<keyword evidence="1" id="KW-0472">Membrane</keyword>
<feature type="transmembrane region" description="Helical" evidence="1">
    <location>
        <begin position="32"/>
        <end position="50"/>
    </location>
</feature>
<dbReference type="InterPro" id="IPR051784">
    <property type="entry name" value="Nod_factor_ABC_transporter"/>
</dbReference>
<proteinExistence type="predicted"/>
<gene>
    <name evidence="2" type="ORF">METEAL_20460</name>
</gene>
<feature type="transmembrane region" description="Helical" evidence="1">
    <location>
        <begin position="103"/>
        <end position="130"/>
    </location>
</feature>
<dbReference type="EMBL" id="AP027080">
    <property type="protein sequence ID" value="BDU72872.1"/>
    <property type="molecule type" value="Genomic_DNA"/>
</dbReference>
<evidence type="ECO:0000313" key="3">
    <source>
        <dbReference type="Proteomes" id="UP001238179"/>
    </source>
</evidence>
<dbReference type="PANTHER" id="PTHR43229:SF2">
    <property type="entry name" value="NODULATION PROTEIN J"/>
    <property type="match status" value="1"/>
</dbReference>
<dbReference type="AlphaFoldDB" id="A0AA48GRV7"/>
<protein>
    <recommendedName>
        <fullName evidence="4">ABC transporter permease</fullName>
    </recommendedName>
</protein>
<sequence length="259" mass="28939">MPELRAPFRRVYAHAYHIALGMRRDAFRLLDVTLWPLVLFLSMGLFAQSFTRDPRVIGLVVLGALGWRVIYHFQMEAVQLYMDNYWNGMIEHVMITPLKWWEFILGGAVSAVGKILFIALSFLFLGRVLFGFTVTAPLRTMGGFLACAACGLVLAIFSMGVAFLKRGDAFAFIFAFPDVIAVLSGVFYPVTVFPRPVQAFAQGLPTTHAFNLLKATLGQSQGQPWLFLATLLPWLAAGVLFTQWALAKARREGKLVKMK</sequence>
<evidence type="ECO:0000256" key="1">
    <source>
        <dbReference type="SAM" id="Phobius"/>
    </source>
</evidence>
<keyword evidence="3" id="KW-1185">Reference proteome</keyword>
<feature type="transmembrane region" description="Helical" evidence="1">
    <location>
        <begin position="142"/>
        <end position="164"/>
    </location>
</feature>
<keyword evidence="1" id="KW-0812">Transmembrane</keyword>
<evidence type="ECO:0008006" key="4">
    <source>
        <dbReference type="Google" id="ProtNLM"/>
    </source>
</evidence>
<dbReference type="RefSeq" id="WP_316415787.1">
    <property type="nucleotide sequence ID" value="NZ_AP027080.1"/>
</dbReference>
<accession>A0AA48GRV7</accession>
<name>A0AA48GRV7_9BACT</name>